<keyword evidence="6 7" id="KW-0472">Membrane</keyword>
<keyword evidence="3" id="KW-1003">Cell membrane</keyword>
<evidence type="ECO:0000256" key="6">
    <source>
        <dbReference type="ARBA" id="ARBA00023136"/>
    </source>
</evidence>
<feature type="transmembrane region" description="Helical" evidence="7">
    <location>
        <begin position="202"/>
        <end position="220"/>
    </location>
</feature>
<dbReference type="InterPro" id="IPR048279">
    <property type="entry name" value="MdtK-like"/>
</dbReference>
<feature type="transmembrane region" description="Helical" evidence="7">
    <location>
        <begin position="241"/>
        <end position="269"/>
    </location>
</feature>
<accession>I4D2B1</accession>
<dbReference type="GO" id="GO:0042910">
    <property type="term" value="F:xenobiotic transmembrane transporter activity"/>
    <property type="evidence" value="ECO:0007669"/>
    <property type="project" value="InterPro"/>
</dbReference>
<feature type="transmembrane region" description="Helical" evidence="7">
    <location>
        <begin position="18"/>
        <end position="38"/>
    </location>
</feature>
<dbReference type="Pfam" id="PF01554">
    <property type="entry name" value="MatE"/>
    <property type="match status" value="2"/>
</dbReference>
<evidence type="ECO:0000256" key="7">
    <source>
        <dbReference type="SAM" id="Phobius"/>
    </source>
</evidence>
<dbReference type="RefSeq" id="WP_014825946.1">
    <property type="nucleotide sequence ID" value="NC_018068.1"/>
</dbReference>
<sequence length="465" mass="49827">MDKKFGNNFTTGSIPRQLLIFSLPILLGNLITTGYSIINAGWVGNLLGGTSVGAVAVVFPVMMLLIALISGGTTASSILIARSYGSNNNNMIQKVVNNSWTVGLVVVLLVTLFGFLSSGCILRIMGTPAELLKQATSYLQISLLGFAFMYLSNLVVSILRGIGDTTTPMIFMILSTIVNAVLDPLLIAGIGPFPKLGLNGSAVASLISTALATISGLLYLKRKYRGLPINLKRLELDIKMIATIVKLGFPVFIQMSLISISTAFVVIFVNEFGAKAIAAYGVTSRIDTIAIMPATAVFMGISTLTAQNIGANKFERIKGIFKWGIMLNTAVILTISLLVVVFAGGIMKLFVNDQKIIDIGANYLAIVGSSYILFAISFVSNGIINGAGKTNITMLFSFFSLCVIRVPLAWVLSHTSLGLAGIWIVIAISYATTTMLSLAYYFSGRWSKHLDTRCESPERIPVIES</sequence>
<feature type="transmembrane region" description="Helical" evidence="7">
    <location>
        <begin position="137"/>
        <end position="159"/>
    </location>
</feature>
<evidence type="ECO:0000256" key="2">
    <source>
        <dbReference type="ARBA" id="ARBA00022448"/>
    </source>
</evidence>
<dbReference type="OrthoDB" id="9776324at2"/>
<dbReference type="PANTHER" id="PTHR43549:SF3">
    <property type="entry name" value="MULTIDRUG RESISTANCE PROTEIN YPNP-RELATED"/>
    <property type="match status" value="1"/>
</dbReference>
<feature type="transmembrane region" description="Helical" evidence="7">
    <location>
        <begin position="392"/>
        <end position="412"/>
    </location>
</feature>
<dbReference type="GO" id="GO:0015297">
    <property type="term" value="F:antiporter activity"/>
    <property type="evidence" value="ECO:0007669"/>
    <property type="project" value="InterPro"/>
</dbReference>
<dbReference type="HOGENOM" id="CLU_012893_5_0_9"/>
<dbReference type="CDD" id="cd13138">
    <property type="entry name" value="MATE_yoeA_like"/>
    <property type="match status" value="1"/>
</dbReference>
<feature type="transmembrane region" description="Helical" evidence="7">
    <location>
        <begin position="58"/>
        <end position="81"/>
    </location>
</feature>
<name>I4D2B1_DESAJ</name>
<feature type="transmembrane region" description="Helical" evidence="7">
    <location>
        <begin position="359"/>
        <end position="380"/>
    </location>
</feature>
<feature type="transmembrane region" description="Helical" evidence="7">
    <location>
        <begin position="323"/>
        <end position="347"/>
    </location>
</feature>
<evidence type="ECO:0000256" key="1">
    <source>
        <dbReference type="ARBA" id="ARBA00004651"/>
    </source>
</evidence>
<dbReference type="PIRSF" id="PIRSF006603">
    <property type="entry name" value="DinF"/>
    <property type="match status" value="1"/>
</dbReference>
<dbReference type="EMBL" id="CP003639">
    <property type="protein sequence ID" value="AFM39935.1"/>
    <property type="molecule type" value="Genomic_DNA"/>
</dbReference>
<dbReference type="Proteomes" id="UP000002892">
    <property type="component" value="Chromosome"/>
</dbReference>
<keyword evidence="9" id="KW-1185">Reference proteome</keyword>
<feature type="transmembrane region" description="Helical" evidence="7">
    <location>
        <begin position="171"/>
        <end position="190"/>
    </location>
</feature>
<evidence type="ECO:0000256" key="5">
    <source>
        <dbReference type="ARBA" id="ARBA00022989"/>
    </source>
</evidence>
<proteinExistence type="predicted"/>
<protein>
    <submittedName>
        <fullName evidence="8">Putative efflux protein, MATE family</fullName>
    </submittedName>
</protein>
<evidence type="ECO:0000313" key="9">
    <source>
        <dbReference type="Proteomes" id="UP000002892"/>
    </source>
</evidence>
<dbReference type="PANTHER" id="PTHR43549">
    <property type="entry name" value="MULTIDRUG RESISTANCE PROTEIN YPNP-RELATED"/>
    <property type="match status" value="1"/>
</dbReference>
<dbReference type="NCBIfam" id="TIGR00797">
    <property type="entry name" value="matE"/>
    <property type="match status" value="1"/>
</dbReference>
<evidence type="ECO:0000313" key="8">
    <source>
        <dbReference type="EMBL" id="AFM39935.1"/>
    </source>
</evidence>
<dbReference type="KEGG" id="dai:Desaci_0885"/>
<reference evidence="8 9" key="1">
    <citation type="journal article" date="2012" name="J. Bacteriol.">
        <title>Complete genome sequences of Desulfosporosinus orientis DSM765T, Desulfosporosinus youngiae DSM17734T, Desulfosporosinus meridiei DSM13257T, and Desulfosporosinus acidiphilus DSM22704T.</title>
        <authorList>
            <person name="Pester M."/>
            <person name="Brambilla E."/>
            <person name="Alazard D."/>
            <person name="Rattei T."/>
            <person name="Weinmaier T."/>
            <person name="Han J."/>
            <person name="Lucas S."/>
            <person name="Lapidus A."/>
            <person name="Cheng J.F."/>
            <person name="Goodwin L."/>
            <person name="Pitluck S."/>
            <person name="Peters L."/>
            <person name="Ovchinnikova G."/>
            <person name="Teshima H."/>
            <person name="Detter J.C."/>
            <person name="Han C.S."/>
            <person name="Tapia R."/>
            <person name="Land M.L."/>
            <person name="Hauser L."/>
            <person name="Kyrpides N.C."/>
            <person name="Ivanova N.N."/>
            <person name="Pagani I."/>
            <person name="Huntmann M."/>
            <person name="Wei C.L."/>
            <person name="Davenport K.W."/>
            <person name="Daligault H."/>
            <person name="Chain P.S."/>
            <person name="Chen A."/>
            <person name="Mavromatis K."/>
            <person name="Markowitz V."/>
            <person name="Szeto E."/>
            <person name="Mikhailova N."/>
            <person name="Pati A."/>
            <person name="Wagner M."/>
            <person name="Woyke T."/>
            <person name="Ollivier B."/>
            <person name="Klenk H.P."/>
            <person name="Spring S."/>
            <person name="Loy A."/>
        </authorList>
    </citation>
    <scope>NUCLEOTIDE SEQUENCE [LARGE SCALE GENOMIC DNA]</scope>
    <source>
        <strain evidence="9">DSM 22704 / JCM 16185 / SJ4</strain>
    </source>
</reference>
<dbReference type="InterPro" id="IPR052031">
    <property type="entry name" value="Membrane_Transporter-Flippase"/>
</dbReference>
<evidence type="ECO:0000256" key="4">
    <source>
        <dbReference type="ARBA" id="ARBA00022692"/>
    </source>
</evidence>
<feature type="transmembrane region" description="Helical" evidence="7">
    <location>
        <begin position="102"/>
        <end position="125"/>
    </location>
</feature>
<dbReference type="eggNOG" id="COG0534">
    <property type="taxonomic scope" value="Bacteria"/>
</dbReference>
<organism evidence="8 9">
    <name type="scientific">Desulfosporosinus acidiphilus (strain DSM 22704 / JCM 16185 / SJ4)</name>
    <dbReference type="NCBI Taxonomy" id="646529"/>
    <lineage>
        <taxon>Bacteria</taxon>
        <taxon>Bacillati</taxon>
        <taxon>Bacillota</taxon>
        <taxon>Clostridia</taxon>
        <taxon>Eubacteriales</taxon>
        <taxon>Desulfitobacteriaceae</taxon>
        <taxon>Desulfosporosinus</taxon>
    </lineage>
</organism>
<dbReference type="InterPro" id="IPR002528">
    <property type="entry name" value="MATE_fam"/>
</dbReference>
<evidence type="ECO:0000256" key="3">
    <source>
        <dbReference type="ARBA" id="ARBA00022475"/>
    </source>
</evidence>
<keyword evidence="4 7" id="KW-0812">Transmembrane</keyword>
<dbReference type="AlphaFoldDB" id="I4D2B1"/>
<keyword evidence="5 7" id="KW-1133">Transmembrane helix</keyword>
<keyword evidence="2" id="KW-0813">Transport</keyword>
<gene>
    <name evidence="8" type="ordered locus">Desaci_0885</name>
</gene>
<dbReference type="STRING" id="646529.Desaci_0885"/>
<feature type="transmembrane region" description="Helical" evidence="7">
    <location>
        <begin position="289"/>
        <end position="311"/>
    </location>
</feature>
<dbReference type="GO" id="GO:0005886">
    <property type="term" value="C:plasma membrane"/>
    <property type="evidence" value="ECO:0007669"/>
    <property type="project" value="UniProtKB-SubCell"/>
</dbReference>
<comment type="subcellular location">
    <subcellularLocation>
        <location evidence="1">Cell membrane</location>
        <topology evidence="1">Multi-pass membrane protein</topology>
    </subcellularLocation>
</comment>
<feature type="transmembrane region" description="Helical" evidence="7">
    <location>
        <begin position="418"/>
        <end position="443"/>
    </location>
</feature>